<dbReference type="Proteomes" id="UP000176233">
    <property type="component" value="Unassembled WGS sequence"/>
</dbReference>
<dbReference type="PANTHER" id="PTHR44591:SF3">
    <property type="entry name" value="RESPONSE REGULATORY DOMAIN-CONTAINING PROTEIN"/>
    <property type="match status" value="1"/>
</dbReference>
<protein>
    <recommendedName>
        <fullName evidence="3">Response regulatory domain-containing protein</fullName>
    </recommendedName>
</protein>
<dbReference type="EMBL" id="MFEJ01000010">
    <property type="protein sequence ID" value="OGE80504.1"/>
    <property type="molecule type" value="Genomic_DNA"/>
</dbReference>
<reference evidence="4 5" key="1">
    <citation type="journal article" date="2016" name="Nat. Commun.">
        <title>Thousands of microbial genomes shed light on interconnected biogeochemical processes in an aquifer system.</title>
        <authorList>
            <person name="Anantharaman K."/>
            <person name="Brown C.T."/>
            <person name="Hug L.A."/>
            <person name="Sharon I."/>
            <person name="Castelle C.J."/>
            <person name="Probst A.J."/>
            <person name="Thomas B.C."/>
            <person name="Singh A."/>
            <person name="Wilkins M.J."/>
            <person name="Karaoz U."/>
            <person name="Brodie E.L."/>
            <person name="Williams K.H."/>
            <person name="Hubbard S.S."/>
            <person name="Banfield J.F."/>
        </authorList>
    </citation>
    <scope>NUCLEOTIDE SEQUENCE [LARGE SCALE GENOMIC DNA]</scope>
</reference>
<evidence type="ECO:0000256" key="2">
    <source>
        <dbReference type="PROSITE-ProRule" id="PRU00169"/>
    </source>
</evidence>
<comment type="caution">
    <text evidence="4">The sequence shown here is derived from an EMBL/GenBank/DDBJ whole genome shotgun (WGS) entry which is preliminary data.</text>
</comment>
<dbReference type="Pfam" id="PF00072">
    <property type="entry name" value="Response_reg"/>
    <property type="match status" value="1"/>
</dbReference>
<dbReference type="GO" id="GO:0000160">
    <property type="term" value="P:phosphorelay signal transduction system"/>
    <property type="evidence" value="ECO:0007669"/>
    <property type="project" value="InterPro"/>
</dbReference>
<accession>A0A1F5NSH3</accession>
<dbReference type="InterPro" id="IPR001789">
    <property type="entry name" value="Sig_transdc_resp-reg_receiver"/>
</dbReference>
<evidence type="ECO:0000313" key="4">
    <source>
        <dbReference type="EMBL" id="OGE80504.1"/>
    </source>
</evidence>
<name>A0A1F5NSH3_9BACT</name>
<dbReference type="AlphaFoldDB" id="A0A1F5NSH3"/>
<feature type="domain" description="Response regulatory" evidence="3">
    <location>
        <begin position="9"/>
        <end position="141"/>
    </location>
</feature>
<dbReference type="PROSITE" id="PS50110">
    <property type="entry name" value="RESPONSE_REGULATORY"/>
    <property type="match status" value="1"/>
</dbReference>
<keyword evidence="1" id="KW-0597">Phosphoprotein</keyword>
<organism evidence="4 5">
    <name type="scientific">Candidatus Doudnabacteria bacterium RIFCSPHIGHO2_01_FULL_45_18</name>
    <dbReference type="NCBI Taxonomy" id="1817823"/>
    <lineage>
        <taxon>Bacteria</taxon>
        <taxon>Candidatus Doudnaibacteriota</taxon>
    </lineage>
</organism>
<proteinExistence type="predicted"/>
<comment type="caution">
    <text evidence="2">Lacks conserved residue(s) required for the propagation of feature annotation.</text>
</comment>
<dbReference type="SUPFAM" id="SSF52172">
    <property type="entry name" value="CheY-like"/>
    <property type="match status" value="1"/>
</dbReference>
<gene>
    <name evidence="4" type="ORF">A2660_00605</name>
</gene>
<sequence>METEIKKQKLLLVDDNELTRIYFREVFWLHGLEYKYDLTMAENLEQAHELITNPHTRPEIIFLGLVMPIRIGQQTVTTPEAGFNLLRRIKTDPELKDIQVIIFSAFDNLEYKEKAKSLGADAYLVKGQNMPQDILQFVQNILEKNTYAQ</sequence>
<evidence type="ECO:0000259" key="3">
    <source>
        <dbReference type="PROSITE" id="PS50110"/>
    </source>
</evidence>
<dbReference type="SMART" id="SM00448">
    <property type="entry name" value="REC"/>
    <property type="match status" value="1"/>
</dbReference>
<dbReference type="Gene3D" id="3.40.50.2300">
    <property type="match status" value="1"/>
</dbReference>
<dbReference type="InterPro" id="IPR011006">
    <property type="entry name" value="CheY-like_superfamily"/>
</dbReference>
<evidence type="ECO:0000313" key="5">
    <source>
        <dbReference type="Proteomes" id="UP000176233"/>
    </source>
</evidence>
<dbReference type="InterPro" id="IPR050595">
    <property type="entry name" value="Bact_response_regulator"/>
</dbReference>
<dbReference type="PANTHER" id="PTHR44591">
    <property type="entry name" value="STRESS RESPONSE REGULATOR PROTEIN 1"/>
    <property type="match status" value="1"/>
</dbReference>
<evidence type="ECO:0000256" key="1">
    <source>
        <dbReference type="ARBA" id="ARBA00022553"/>
    </source>
</evidence>